<dbReference type="SUPFAM" id="SSF103054">
    <property type="entry name" value="General secretion pathway protein M, EpsM"/>
    <property type="match status" value="1"/>
</dbReference>
<evidence type="ECO:0000256" key="6">
    <source>
        <dbReference type="ARBA" id="ARBA00022692"/>
    </source>
</evidence>
<keyword evidence="8" id="KW-1133">Transmembrane helix</keyword>
<dbReference type="EMBL" id="AP014862">
    <property type="protein sequence ID" value="BAU76736.1"/>
    <property type="molecule type" value="Genomic_DNA"/>
</dbReference>
<dbReference type="Proteomes" id="UP000218554">
    <property type="component" value="Chromosome"/>
</dbReference>
<dbReference type="Pfam" id="PF04612">
    <property type="entry name" value="T2SSM"/>
    <property type="match status" value="1"/>
</dbReference>
<keyword evidence="6" id="KW-0812">Transmembrane</keyword>
<dbReference type="RefSeq" id="WP_003451824.1">
    <property type="nucleotide sequence ID" value="NZ_AJMR01000143.1"/>
</dbReference>
<organism evidence="10 11">
    <name type="scientific">Metapseudomonas furukawaii</name>
    <name type="common">Pseudomonas furukawaii</name>
    <dbReference type="NCBI Taxonomy" id="1149133"/>
    <lineage>
        <taxon>Bacteria</taxon>
        <taxon>Pseudomonadati</taxon>
        <taxon>Pseudomonadota</taxon>
        <taxon>Gammaproteobacteria</taxon>
        <taxon>Pseudomonadales</taxon>
        <taxon>Pseudomonadaceae</taxon>
        <taxon>Metapseudomonas</taxon>
    </lineage>
</organism>
<gene>
    <name evidence="10" type="ORF">KF707C_50480</name>
</gene>
<comment type="subcellular location">
    <subcellularLocation>
        <location evidence="1">Cell inner membrane</location>
        <topology evidence="1">Single-pass membrane protein</topology>
    </subcellularLocation>
</comment>
<sequence length="155" mass="16825">MPTLLIPLRARWQRLLPRERRALAALAATLAPLVAWGLVLQPQARALEAAQQRYLDELLLQHELQRLPTGAARAPGPDAEALPGLLARSSAEAGLNVERMDNQGPGRVELSLEGGLRELLGWLERLAAQGVEATALDLQVDAEAQARARLALELE</sequence>
<evidence type="ECO:0000256" key="2">
    <source>
        <dbReference type="ARBA" id="ARBA00010637"/>
    </source>
</evidence>
<evidence type="ECO:0000256" key="3">
    <source>
        <dbReference type="ARBA" id="ARBA00022448"/>
    </source>
</evidence>
<keyword evidence="3" id="KW-0813">Transport</keyword>
<evidence type="ECO:0000313" key="11">
    <source>
        <dbReference type="Proteomes" id="UP000218554"/>
    </source>
</evidence>
<dbReference type="GO" id="GO:0005886">
    <property type="term" value="C:plasma membrane"/>
    <property type="evidence" value="ECO:0007669"/>
    <property type="project" value="UniProtKB-SubCell"/>
</dbReference>
<proteinExistence type="inferred from homology"/>
<keyword evidence="9" id="KW-0472">Membrane</keyword>
<dbReference type="InterPro" id="IPR007690">
    <property type="entry name" value="T2SS_GspM"/>
</dbReference>
<dbReference type="GO" id="GO:0015628">
    <property type="term" value="P:protein secretion by the type II secretion system"/>
    <property type="evidence" value="ECO:0007669"/>
    <property type="project" value="InterPro"/>
</dbReference>
<evidence type="ECO:0000256" key="7">
    <source>
        <dbReference type="ARBA" id="ARBA00022927"/>
    </source>
</evidence>
<evidence type="ECO:0000256" key="8">
    <source>
        <dbReference type="ARBA" id="ARBA00022989"/>
    </source>
</evidence>
<evidence type="ECO:0000313" key="10">
    <source>
        <dbReference type="EMBL" id="BAU76736.1"/>
    </source>
</evidence>
<evidence type="ECO:0000256" key="1">
    <source>
        <dbReference type="ARBA" id="ARBA00004377"/>
    </source>
</evidence>
<reference evidence="11" key="1">
    <citation type="submission" date="2015-05" db="EMBL/GenBank/DDBJ databases">
        <title>Draft genome sequencing of a biphenyl-degrading bacterium, Pseudomonas balearica KF707 (=NBRC110670).</title>
        <authorList>
            <person name="Kimura N."/>
            <person name="Hirose J."/>
            <person name="Watanabe T."/>
            <person name="Suenaga H."/>
            <person name="Fujihara H."/>
            <person name="Noguchi M."/>
            <person name="Hashimoto M."/>
            <person name="Shimodaira J."/>
            <person name="Tsuchikane K."/>
            <person name="Hosoyama A."/>
            <person name="Yamazoe A."/>
            <person name="Fujita N."/>
            <person name="Furukawa K."/>
        </authorList>
    </citation>
    <scope>NUCLEOTIDE SEQUENCE [LARGE SCALE GENOMIC DNA]</scope>
    <source>
        <strain evidence="11">DSM 10086 / NBRC 110670 / KF707</strain>
    </source>
</reference>
<protein>
    <submittedName>
        <fullName evidence="10">General secretion pathway protein M</fullName>
    </submittedName>
</protein>
<name>A0AAD1FHJ0_METFU</name>
<dbReference type="KEGG" id="pfuw:KF707C_50480"/>
<evidence type="ECO:0000256" key="5">
    <source>
        <dbReference type="ARBA" id="ARBA00022519"/>
    </source>
</evidence>
<dbReference type="GO" id="GO:0015627">
    <property type="term" value="C:type II protein secretion system complex"/>
    <property type="evidence" value="ECO:0007669"/>
    <property type="project" value="InterPro"/>
</dbReference>
<dbReference type="InterPro" id="IPR023229">
    <property type="entry name" value="T2SS_M_periplasmic_sf"/>
</dbReference>
<evidence type="ECO:0000256" key="9">
    <source>
        <dbReference type="ARBA" id="ARBA00023136"/>
    </source>
</evidence>
<keyword evidence="5" id="KW-0997">Cell inner membrane</keyword>
<keyword evidence="11" id="KW-1185">Reference proteome</keyword>
<keyword evidence="4" id="KW-1003">Cell membrane</keyword>
<comment type="similarity">
    <text evidence="2">Belongs to the GSP M family.</text>
</comment>
<evidence type="ECO:0000256" key="4">
    <source>
        <dbReference type="ARBA" id="ARBA00022475"/>
    </source>
</evidence>
<accession>A0AAD1FHJ0</accession>
<dbReference type="AlphaFoldDB" id="A0AAD1FHJ0"/>
<keyword evidence="7" id="KW-0653">Protein transport</keyword>
<reference evidence="10 11" key="2">
    <citation type="journal article" date="2017" name="Int. J. Syst. Evol. Microbiol.">
        <title>Pseudomonas furukawaii sp. nov., a polychlorinated biphenyl-degrading bacterium isolated from biphenyl-contaminated soil in Japan.</title>
        <authorList>
            <person name="Kimura N."/>
            <person name="Watanabe T."/>
            <person name="Suenaga H."/>
            <person name="Fujihara H."/>
            <person name="Futagami T."/>
            <person name="Goto M."/>
            <person name="Hanada S."/>
            <person name="Hirose J."/>
        </authorList>
    </citation>
    <scope>NUCLEOTIDE SEQUENCE [LARGE SCALE GENOMIC DNA]</scope>
    <source>
        <strain evidence="11">DSM 10086 / NBRC 110670 / KF707</strain>
    </source>
</reference>